<feature type="compositionally biased region" description="Basic and acidic residues" evidence="1">
    <location>
        <begin position="1"/>
        <end position="11"/>
    </location>
</feature>
<feature type="compositionally biased region" description="Low complexity" evidence="1">
    <location>
        <begin position="447"/>
        <end position="464"/>
    </location>
</feature>
<feature type="compositionally biased region" description="Low complexity" evidence="1">
    <location>
        <begin position="473"/>
        <end position="483"/>
    </location>
</feature>
<organism evidence="3 4">
    <name type="scientific">Tropilaelaps mercedesae</name>
    <dbReference type="NCBI Taxonomy" id="418985"/>
    <lineage>
        <taxon>Eukaryota</taxon>
        <taxon>Metazoa</taxon>
        <taxon>Ecdysozoa</taxon>
        <taxon>Arthropoda</taxon>
        <taxon>Chelicerata</taxon>
        <taxon>Arachnida</taxon>
        <taxon>Acari</taxon>
        <taxon>Parasitiformes</taxon>
        <taxon>Mesostigmata</taxon>
        <taxon>Gamasina</taxon>
        <taxon>Dermanyssoidea</taxon>
        <taxon>Laelapidae</taxon>
        <taxon>Tropilaelaps</taxon>
    </lineage>
</organism>
<feature type="region of interest" description="Disordered" evidence="1">
    <location>
        <begin position="1"/>
        <end position="559"/>
    </location>
</feature>
<feature type="compositionally biased region" description="Low complexity" evidence="1">
    <location>
        <begin position="513"/>
        <end position="523"/>
    </location>
</feature>
<feature type="compositionally biased region" description="Basic and acidic residues" evidence="1">
    <location>
        <begin position="493"/>
        <end position="511"/>
    </location>
</feature>
<dbReference type="EMBL" id="MNPL01027248">
    <property type="protein sequence ID" value="OQR67811.1"/>
    <property type="molecule type" value="Genomic_DNA"/>
</dbReference>
<evidence type="ECO:0000313" key="3">
    <source>
        <dbReference type="EMBL" id="OQR67811.1"/>
    </source>
</evidence>
<feature type="compositionally biased region" description="Basic and acidic residues" evidence="1">
    <location>
        <begin position="99"/>
        <end position="109"/>
    </location>
</feature>
<feature type="compositionally biased region" description="Basic residues" evidence="1">
    <location>
        <begin position="76"/>
        <end position="98"/>
    </location>
</feature>
<evidence type="ECO:0000256" key="1">
    <source>
        <dbReference type="SAM" id="MobiDB-lite"/>
    </source>
</evidence>
<feature type="compositionally biased region" description="Basic residues" evidence="1">
    <location>
        <begin position="40"/>
        <end position="52"/>
    </location>
</feature>
<evidence type="ECO:0000259" key="2">
    <source>
        <dbReference type="Pfam" id="PF15230"/>
    </source>
</evidence>
<feature type="domain" description="Serine/arginine repetitive matrix protein C-terminal" evidence="2">
    <location>
        <begin position="516"/>
        <end position="569"/>
    </location>
</feature>
<feature type="compositionally biased region" description="Low complexity" evidence="1">
    <location>
        <begin position="239"/>
        <end position="252"/>
    </location>
</feature>
<feature type="compositionally biased region" description="Basic and acidic residues" evidence="1">
    <location>
        <begin position="283"/>
        <end position="298"/>
    </location>
</feature>
<evidence type="ECO:0000313" key="4">
    <source>
        <dbReference type="Proteomes" id="UP000192247"/>
    </source>
</evidence>
<feature type="compositionally biased region" description="Basic and acidic residues" evidence="1">
    <location>
        <begin position="150"/>
        <end position="171"/>
    </location>
</feature>
<gene>
    <name evidence="3" type="ORF">BIW11_13295</name>
</gene>
<dbReference type="InParanoid" id="A0A1V9X345"/>
<feature type="non-terminal residue" evidence="3">
    <location>
        <position position="1"/>
    </location>
</feature>
<comment type="caution">
    <text evidence="3">The sequence shown here is derived from an EMBL/GenBank/DDBJ whole genome shotgun (WGS) entry which is preliminary data.</text>
</comment>
<feature type="compositionally biased region" description="Polar residues" evidence="1">
    <location>
        <begin position="23"/>
        <end position="32"/>
    </location>
</feature>
<protein>
    <recommendedName>
        <fullName evidence="2">Serine/arginine repetitive matrix protein C-terminal domain-containing protein</fullName>
    </recommendedName>
</protein>
<dbReference type="InterPro" id="IPR029360">
    <property type="entry name" value="SRRM_C"/>
</dbReference>
<feature type="compositionally biased region" description="Basic and acidic residues" evidence="1">
    <location>
        <begin position="197"/>
        <end position="209"/>
    </location>
</feature>
<dbReference type="STRING" id="418985.A0A1V9X345"/>
<feature type="compositionally biased region" description="Low complexity" evidence="1">
    <location>
        <begin position="53"/>
        <end position="70"/>
    </location>
</feature>
<feature type="compositionally biased region" description="Low complexity" evidence="1">
    <location>
        <begin position="339"/>
        <end position="354"/>
    </location>
</feature>
<name>A0A1V9X345_9ACAR</name>
<feature type="compositionally biased region" description="Acidic residues" evidence="1">
    <location>
        <begin position="187"/>
        <end position="196"/>
    </location>
</feature>
<feature type="compositionally biased region" description="Low complexity" evidence="1">
    <location>
        <begin position="548"/>
        <end position="559"/>
    </location>
</feature>
<feature type="compositionally biased region" description="Basic and acidic residues" evidence="1">
    <location>
        <begin position="427"/>
        <end position="440"/>
    </location>
</feature>
<dbReference type="OrthoDB" id="6536837at2759"/>
<dbReference type="AlphaFoldDB" id="A0A1V9X345"/>
<dbReference type="Proteomes" id="UP000192247">
    <property type="component" value="Unassembled WGS sequence"/>
</dbReference>
<dbReference type="Pfam" id="PF15230">
    <property type="entry name" value="SRRM_C"/>
    <property type="match status" value="1"/>
</dbReference>
<keyword evidence="4" id="KW-1185">Reference proteome</keyword>
<proteinExistence type="predicted"/>
<accession>A0A1V9X345</accession>
<feature type="compositionally biased region" description="Basic residues" evidence="1">
    <location>
        <begin position="524"/>
        <end position="547"/>
    </location>
</feature>
<sequence>DCLARHDESINHHHHHHKDRSPSGKNRSSHSGSVDELRRRERKCKKRSRRSRSYLTGSSSSQSEPENSEQSSDHGGRKKAHRSKKRKKDKHKGKKKPRRDISQSGDERRKRQHQHHRQKDKEKGKGDKDRDGKQQNHKSHANGSSGKINKKPDESKKSRSDDTHRSERGADPRNVPGISKLSFSLLCDEEPSEEDAVDARNSDKNHVELSVRLPSKKLTPSRWFNDEPPPPPPRSAQALVSSSSKSLKGKVLNGNDAPKGVQGTKVATPAVNVASPKYACETLPRRDSDSSDAEERLLNSHLPKALWLSTTAKKCPPAEAANQPEPDPSALASKRRSASPRQSISVSRQSSSSPDCAKIRKLLASKKVTSPDGPGSLSGTSNGIAHVGDDSRSPTEPSTPAGGPSDSRSYANAACASGVGSVGPTNSERRPMLSKWEKSDALPAAYRSRSNSRSKSGSARSASRSRSRDRSGGRSCSRSGSRSDSGRSRRSRSASDRRSTSKWSGSRERSRSRSYSRSSYSSRSRSRSRRYSSRSRSRSYSRSRSRSRSPSIPRRAGSPSFLDKRRITSFFYPEFACTIHTVFTVVQGSRWALMEKAPLQQWLVELPLLEGVEVPDPVMEFDLVTIG</sequence>
<feature type="compositionally biased region" description="Basic and acidic residues" evidence="1">
    <location>
        <begin position="119"/>
        <end position="134"/>
    </location>
</feature>
<reference evidence="3 4" key="1">
    <citation type="journal article" date="2017" name="Gigascience">
        <title>Draft genome of the honey bee ectoparasitic mite, Tropilaelaps mercedesae, is shaped by the parasitic life history.</title>
        <authorList>
            <person name="Dong X."/>
            <person name="Armstrong S.D."/>
            <person name="Xia D."/>
            <person name="Makepeace B.L."/>
            <person name="Darby A.C."/>
            <person name="Kadowaki T."/>
        </authorList>
    </citation>
    <scope>NUCLEOTIDE SEQUENCE [LARGE SCALE GENOMIC DNA]</scope>
    <source>
        <strain evidence="3">Wuxi-XJTLU</strain>
    </source>
</reference>